<dbReference type="InterPro" id="IPR007387">
    <property type="entry name" value="TRAP_DctQ"/>
</dbReference>
<dbReference type="RefSeq" id="WP_037991656.1">
    <property type="nucleotide sequence ID" value="NZ_AUNC01000036.1"/>
</dbReference>
<dbReference type="Pfam" id="PF04290">
    <property type="entry name" value="DctQ"/>
    <property type="match status" value="1"/>
</dbReference>
<organism evidence="11 12">
    <name type="scientific">Thalassospira permensis NBRC 106175</name>
    <dbReference type="NCBI Taxonomy" id="1353532"/>
    <lineage>
        <taxon>Bacteria</taxon>
        <taxon>Pseudomonadati</taxon>
        <taxon>Pseudomonadota</taxon>
        <taxon>Alphaproteobacteria</taxon>
        <taxon>Rhodospirillales</taxon>
        <taxon>Thalassospiraceae</taxon>
        <taxon>Thalassospira</taxon>
    </lineage>
</organism>
<feature type="transmembrane region" description="Helical" evidence="9">
    <location>
        <begin position="46"/>
        <end position="64"/>
    </location>
</feature>
<evidence type="ECO:0000256" key="6">
    <source>
        <dbReference type="ARBA" id="ARBA00022989"/>
    </source>
</evidence>
<sequence length="184" mass="20516">MQFAAVLFRRTLEVFTMTLITFLALIVILAVIFRYSGYSLVWYDEVASVMLAWITYYGAALAAVRRSHLSFSGVLLALPLTLRKIVFLMGEAIVIAMFAAMAWAGWFVLQIMGGETLISLPWVGLQFTQSVIPVGCALFVMGQLLSLPEAWQRMVTALDVETEEMNHEIAKAQKSDVPFNERAA</sequence>
<evidence type="ECO:0000256" key="2">
    <source>
        <dbReference type="ARBA" id="ARBA00022448"/>
    </source>
</evidence>
<evidence type="ECO:0000256" key="8">
    <source>
        <dbReference type="ARBA" id="ARBA00038436"/>
    </source>
</evidence>
<keyword evidence="4 9" id="KW-0997">Cell inner membrane</keyword>
<comment type="caution">
    <text evidence="11">The sequence shown here is derived from an EMBL/GenBank/DDBJ whole genome shotgun (WGS) entry which is preliminary data.</text>
</comment>
<evidence type="ECO:0000256" key="9">
    <source>
        <dbReference type="RuleBase" id="RU369079"/>
    </source>
</evidence>
<accession>A0ABR4TK61</accession>
<name>A0ABR4TK61_9PROT</name>
<dbReference type="PANTHER" id="PTHR35011:SF2">
    <property type="entry name" value="2,3-DIKETO-L-GULONATE TRAP TRANSPORTER SMALL PERMEASE PROTEIN YIAM"/>
    <property type="match status" value="1"/>
</dbReference>
<comment type="similarity">
    <text evidence="8 9">Belongs to the TRAP transporter small permease family.</text>
</comment>
<evidence type="ECO:0000256" key="7">
    <source>
        <dbReference type="ARBA" id="ARBA00023136"/>
    </source>
</evidence>
<dbReference type="Proteomes" id="UP000027463">
    <property type="component" value="Unassembled WGS sequence"/>
</dbReference>
<keyword evidence="6 9" id="KW-1133">Transmembrane helix</keyword>
<comment type="subunit">
    <text evidence="9">The complex comprises the extracytoplasmic solute receptor protein and the two transmembrane proteins.</text>
</comment>
<feature type="transmembrane region" description="Helical" evidence="9">
    <location>
        <begin position="85"/>
        <end position="107"/>
    </location>
</feature>
<evidence type="ECO:0000313" key="11">
    <source>
        <dbReference type="EMBL" id="KEO53462.1"/>
    </source>
</evidence>
<feature type="transmembrane region" description="Helical" evidence="9">
    <location>
        <begin position="12"/>
        <end position="34"/>
    </location>
</feature>
<feature type="domain" description="Tripartite ATP-independent periplasmic transporters DctQ component" evidence="10">
    <location>
        <begin position="23"/>
        <end position="152"/>
    </location>
</feature>
<evidence type="ECO:0000256" key="1">
    <source>
        <dbReference type="ARBA" id="ARBA00004429"/>
    </source>
</evidence>
<feature type="transmembrane region" description="Helical" evidence="9">
    <location>
        <begin position="127"/>
        <end position="147"/>
    </location>
</feature>
<keyword evidence="7 9" id="KW-0472">Membrane</keyword>
<gene>
    <name evidence="11" type="ORF">SMB34_21050</name>
</gene>
<protein>
    <recommendedName>
        <fullName evidence="9">TRAP transporter small permease protein</fullName>
    </recommendedName>
</protein>
<evidence type="ECO:0000256" key="4">
    <source>
        <dbReference type="ARBA" id="ARBA00022519"/>
    </source>
</evidence>
<reference evidence="11 12" key="1">
    <citation type="submission" date="2013-07" db="EMBL/GenBank/DDBJ databases">
        <title>Thalassospira permensis NBRC 106175 Genome Sequencing.</title>
        <authorList>
            <person name="Lai Q."/>
            <person name="Shao Z."/>
        </authorList>
    </citation>
    <scope>NUCLEOTIDE SEQUENCE [LARGE SCALE GENOMIC DNA]</scope>
    <source>
        <strain evidence="11 12">NBRC 106175</strain>
    </source>
</reference>
<proteinExistence type="inferred from homology"/>
<keyword evidence="3" id="KW-1003">Cell membrane</keyword>
<evidence type="ECO:0000256" key="3">
    <source>
        <dbReference type="ARBA" id="ARBA00022475"/>
    </source>
</evidence>
<evidence type="ECO:0000259" key="10">
    <source>
        <dbReference type="Pfam" id="PF04290"/>
    </source>
</evidence>
<evidence type="ECO:0000256" key="5">
    <source>
        <dbReference type="ARBA" id="ARBA00022692"/>
    </source>
</evidence>
<evidence type="ECO:0000313" key="12">
    <source>
        <dbReference type="Proteomes" id="UP000027463"/>
    </source>
</evidence>
<comment type="subcellular location">
    <subcellularLocation>
        <location evidence="1 9">Cell inner membrane</location>
        <topology evidence="1 9">Multi-pass membrane protein</topology>
    </subcellularLocation>
</comment>
<dbReference type="InterPro" id="IPR055348">
    <property type="entry name" value="DctQ"/>
</dbReference>
<dbReference type="PANTHER" id="PTHR35011">
    <property type="entry name" value="2,3-DIKETO-L-GULONATE TRAP TRANSPORTER SMALL PERMEASE PROTEIN YIAM"/>
    <property type="match status" value="1"/>
</dbReference>
<keyword evidence="2 9" id="KW-0813">Transport</keyword>
<keyword evidence="12" id="KW-1185">Reference proteome</keyword>
<comment type="function">
    <text evidence="9">Part of the tripartite ATP-independent periplasmic (TRAP) transport system.</text>
</comment>
<keyword evidence="5 9" id="KW-0812">Transmembrane</keyword>
<dbReference type="EMBL" id="AUNC01000036">
    <property type="protein sequence ID" value="KEO53462.1"/>
    <property type="molecule type" value="Genomic_DNA"/>
</dbReference>